<dbReference type="EMBL" id="JAGSPC010000001">
    <property type="protein sequence ID" value="MBV7259590.1"/>
    <property type="molecule type" value="Genomic_DNA"/>
</dbReference>
<accession>A0A9X1F3G6</accession>
<keyword evidence="3" id="KW-1185">Reference proteome</keyword>
<dbReference type="AlphaFoldDB" id="A0A9X1F3G6"/>
<gene>
    <name evidence="2" type="ORF">KCG46_08385</name>
</gene>
<comment type="caution">
    <text evidence="2">The sequence shown here is derived from an EMBL/GenBank/DDBJ whole genome shotgun (WGS) entry which is preliminary data.</text>
</comment>
<evidence type="ECO:0000313" key="3">
    <source>
        <dbReference type="Proteomes" id="UP001138681"/>
    </source>
</evidence>
<protein>
    <submittedName>
        <fullName evidence="2">Transporter</fullName>
    </submittedName>
</protein>
<reference evidence="2" key="1">
    <citation type="submission" date="2021-04" db="EMBL/GenBank/DDBJ databases">
        <authorList>
            <person name="Pira H."/>
            <person name="Risdian C."/>
            <person name="Wink J."/>
        </authorList>
    </citation>
    <scope>NUCLEOTIDE SEQUENCE</scope>
    <source>
        <strain evidence="2">WH158</strain>
    </source>
</reference>
<evidence type="ECO:0000256" key="1">
    <source>
        <dbReference type="SAM" id="SignalP"/>
    </source>
</evidence>
<organism evidence="2 3">
    <name type="scientific">Erythrobacter crassostreae</name>
    <dbReference type="NCBI Taxonomy" id="2828328"/>
    <lineage>
        <taxon>Bacteria</taxon>
        <taxon>Pseudomonadati</taxon>
        <taxon>Pseudomonadota</taxon>
        <taxon>Alphaproteobacteria</taxon>
        <taxon>Sphingomonadales</taxon>
        <taxon>Erythrobacteraceae</taxon>
        <taxon>Erythrobacter/Porphyrobacter group</taxon>
        <taxon>Erythrobacter</taxon>
    </lineage>
</organism>
<dbReference type="Proteomes" id="UP001138681">
    <property type="component" value="Unassembled WGS sequence"/>
</dbReference>
<evidence type="ECO:0000313" key="2">
    <source>
        <dbReference type="EMBL" id="MBV7259590.1"/>
    </source>
</evidence>
<dbReference type="RefSeq" id="WP_218404799.1">
    <property type="nucleotide sequence ID" value="NZ_JAGSPC010000001.1"/>
</dbReference>
<keyword evidence="1" id="KW-0732">Signal</keyword>
<proteinExistence type="predicted"/>
<name>A0A9X1F3G6_9SPHN</name>
<sequence length="363" mass="38344">MNTFFKAGSMLAVAGAVFGTAPAVADEGHEDGETYEVNALGHAPIGVMGDHRHKQGEWMVSYRLMYMDMAGIQIGTDDVTPETVATTVPNRFFGAPGQPPTLRIVPTSMRMDMHMAGIMYGLSDQVTLMVMGNYVTKEMDHITFQGGMGTARLGEFRTTTADIGDTKVAALIGLTDTVHINAGVSIPTGAIEEEAQILTPMGGTPTVRTPYPMQIGSGTFDLEPGITYSDRNDSFAWGAQIRGTVRLGDNDEGYSLGNRAMATTWLQASLTQGIALSGRVQAETVGRVDGIDPAIAGPVQTANPDFQGGETVTAFAGVNFAATGGTLKGWRLGIEGGLPVVQDLNGPQMPTDYTLTVGLQKAF</sequence>
<feature type="signal peptide" evidence="1">
    <location>
        <begin position="1"/>
        <end position="25"/>
    </location>
</feature>
<feature type="chain" id="PRO_5040758848" evidence="1">
    <location>
        <begin position="26"/>
        <end position="363"/>
    </location>
</feature>